<dbReference type="Gene3D" id="4.10.280.10">
    <property type="entry name" value="Helix-loop-helix DNA-binding domain"/>
    <property type="match status" value="1"/>
</dbReference>
<dbReference type="EMBL" id="JAIWYP010000007">
    <property type="protein sequence ID" value="KAH3794126.1"/>
    <property type="molecule type" value="Genomic_DNA"/>
</dbReference>
<dbReference type="AlphaFoldDB" id="A0A9D4FCL0"/>
<evidence type="ECO:0000256" key="5">
    <source>
        <dbReference type="ARBA" id="ARBA00023015"/>
    </source>
</evidence>
<protein>
    <recommendedName>
        <fullName evidence="9">BHLH domain-containing protein</fullName>
    </recommendedName>
</protein>
<evidence type="ECO:0000256" key="3">
    <source>
        <dbReference type="ARBA" id="ARBA00022782"/>
    </source>
</evidence>
<dbReference type="GO" id="GO:0000978">
    <property type="term" value="F:RNA polymerase II cis-regulatory region sequence-specific DNA binding"/>
    <property type="evidence" value="ECO:0007669"/>
    <property type="project" value="TreeGrafter"/>
</dbReference>
<keyword evidence="4" id="KW-0744">Spermatogenesis</keyword>
<keyword evidence="7" id="KW-0804">Transcription</keyword>
<proteinExistence type="predicted"/>
<evidence type="ECO:0000313" key="11">
    <source>
        <dbReference type="Proteomes" id="UP000828390"/>
    </source>
</evidence>
<reference evidence="10" key="1">
    <citation type="journal article" date="2019" name="bioRxiv">
        <title>The Genome of the Zebra Mussel, Dreissena polymorpha: A Resource for Invasive Species Research.</title>
        <authorList>
            <person name="McCartney M.A."/>
            <person name="Auch B."/>
            <person name="Kono T."/>
            <person name="Mallez S."/>
            <person name="Zhang Y."/>
            <person name="Obille A."/>
            <person name="Becker A."/>
            <person name="Abrahante J.E."/>
            <person name="Garbe J."/>
            <person name="Badalamenti J.P."/>
            <person name="Herman A."/>
            <person name="Mangelson H."/>
            <person name="Liachko I."/>
            <person name="Sullivan S."/>
            <person name="Sone E.D."/>
            <person name="Koren S."/>
            <person name="Silverstein K.A.T."/>
            <person name="Beckman K.B."/>
            <person name="Gohl D.M."/>
        </authorList>
    </citation>
    <scope>NUCLEOTIDE SEQUENCE</scope>
    <source>
        <strain evidence="10">Duluth1</strain>
        <tissue evidence="10">Whole animal</tissue>
    </source>
</reference>
<dbReference type="GO" id="GO:0046983">
    <property type="term" value="F:protein dimerization activity"/>
    <property type="evidence" value="ECO:0007669"/>
    <property type="project" value="InterPro"/>
</dbReference>
<name>A0A9D4FCL0_DREPO</name>
<keyword evidence="2" id="KW-0217">Developmental protein</keyword>
<feature type="domain" description="BHLH" evidence="9">
    <location>
        <begin position="58"/>
        <end position="109"/>
    </location>
</feature>
<evidence type="ECO:0000256" key="4">
    <source>
        <dbReference type="ARBA" id="ARBA00022871"/>
    </source>
</evidence>
<dbReference type="InterPro" id="IPR039583">
    <property type="entry name" value="TCFL5/SOLH1/2"/>
</dbReference>
<evidence type="ECO:0000256" key="7">
    <source>
        <dbReference type="ARBA" id="ARBA00023163"/>
    </source>
</evidence>
<dbReference type="GO" id="GO:0005634">
    <property type="term" value="C:nucleus"/>
    <property type="evidence" value="ECO:0007669"/>
    <property type="project" value="UniProtKB-SubCell"/>
</dbReference>
<dbReference type="InterPro" id="IPR011598">
    <property type="entry name" value="bHLH_dom"/>
</dbReference>
<gene>
    <name evidence="10" type="ORF">DPMN_147657</name>
</gene>
<reference evidence="10" key="2">
    <citation type="submission" date="2020-11" db="EMBL/GenBank/DDBJ databases">
        <authorList>
            <person name="McCartney M.A."/>
            <person name="Auch B."/>
            <person name="Kono T."/>
            <person name="Mallez S."/>
            <person name="Becker A."/>
            <person name="Gohl D.M."/>
            <person name="Silverstein K.A.T."/>
            <person name="Koren S."/>
            <person name="Bechman K.B."/>
            <person name="Herman A."/>
            <person name="Abrahante J.E."/>
            <person name="Garbe J."/>
        </authorList>
    </citation>
    <scope>NUCLEOTIDE SEQUENCE</scope>
    <source>
        <strain evidence="10">Duluth1</strain>
        <tissue evidence="10">Whole animal</tissue>
    </source>
</reference>
<organism evidence="10 11">
    <name type="scientific">Dreissena polymorpha</name>
    <name type="common">Zebra mussel</name>
    <name type="synonym">Mytilus polymorpha</name>
    <dbReference type="NCBI Taxonomy" id="45954"/>
    <lineage>
        <taxon>Eukaryota</taxon>
        <taxon>Metazoa</taxon>
        <taxon>Spiralia</taxon>
        <taxon>Lophotrochozoa</taxon>
        <taxon>Mollusca</taxon>
        <taxon>Bivalvia</taxon>
        <taxon>Autobranchia</taxon>
        <taxon>Heteroconchia</taxon>
        <taxon>Euheterodonta</taxon>
        <taxon>Imparidentia</taxon>
        <taxon>Neoheterodontei</taxon>
        <taxon>Myida</taxon>
        <taxon>Dreissenoidea</taxon>
        <taxon>Dreissenidae</taxon>
        <taxon>Dreissena</taxon>
    </lineage>
</organism>
<keyword evidence="8" id="KW-0539">Nucleus</keyword>
<evidence type="ECO:0000256" key="2">
    <source>
        <dbReference type="ARBA" id="ARBA00022473"/>
    </source>
</evidence>
<dbReference type="Pfam" id="PF00010">
    <property type="entry name" value="HLH"/>
    <property type="match status" value="1"/>
</dbReference>
<dbReference type="PANTHER" id="PTHR15402">
    <property type="entry name" value="TRANSCRIPTION FACTOR-LIKE 5 PROTEIN"/>
    <property type="match status" value="1"/>
</dbReference>
<evidence type="ECO:0000256" key="8">
    <source>
        <dbReference type="ARBA" id="ARBA00023242"/>
    </source>
</evidence>
<comment type="caution">
    <text evidence="10">The sequence shown here is derived from an EMBL/GenBank/DDBJ whole genome shotgun (WGS) entry which is preliminary data.</text>
</comment>
<keyword evidence="6" id="KW-0238">DNA-binding</keyword>
<dbReference type="GO" id="GO:0030154">
    <property type="term" value="P:cell differentiation"/>
    <property type="evidence" value="ECO:0007669"/>
    <property type="project" value="UniProtKB-KW"/>
</dbReference>
<keyword evidence="5" id="KW-0805">Transcription regulation</keyword>
<sequence>MGCIKDRCGISMLCTAHGTYMFSTGTYQRQLWYITAVHCPLYHHVFFRGCIKDRCGISMLCTAFCTYMFTRDRIKDSCDQLRVLLPYIKGRKTDMASILEMSVEYLRIVNLYMPQSLQDQV</sequence>
<dbReference type="PROSITE" id="PS50888">
    <property type="entry name" value="BHLH"/>
    <property type="match status" value="1"/>
</dbReference>
<evidence type="ECO:0000256" key="6">
    <source>
        <dbReference type="ARBA" id="ARBA00023125"/>
    </source>
</evidence>
<dbReference type="PANTHER" id="PTHR15402:SF4">
    <property type="entry name" value="SPERMATOGENESIS- AND OOGENESIS-SPECIFIC BASIC HELIX-LOOP-HELIX-CONTAINING PROTEIN 1"/>
    <property type="match status" value="1"/>
</dbReference>
<dbReference type="SUPFAM" id="SSF47459">
    <property type="entry name" value="HLH, helix-loop-helix DNA-binding domain"/>
    <property type="match status" value="1"/>
</dbReference>
<dbReference type="GO" id="GO:0007283">
    <property type="term" value="P:spermatogenesis"/>
    <property type="evidence" value="ECO:0007669"/>
    <property type="project" value="UniProtKB-KW"/>
</dbReference>
<comment type="subcellular location">
    <subcellularLocation>
        <location evidence="1">Nucleus</location>
    </subcellularLocation>
</comment>
<accession>A0A9D4FCL0</accession>
<dbReference type="GO" id="GO:0000981">
    <property type="term" value="F:DNA-binding transcription factor activity, RNA polymerase II-specific"/>
    <property type="evidence" value="ECO:0007669"/>
    <property type="project" value="TreeGrafter"/>
</dbReference>
<keyword evidence="3" id="KW-0221">Differentiation</keyword>
<dbReference type="InterPro" id="IPR036638">
    <property type="entry name" value="HLH_DNA-bd_sf"/>
</dbReference>
<evidence type="ECO:0000256" key="1">
    <source>
        <dbReference type="ARBA" id="ARBA00004123"/>
    </source>
</evidence>
<dbReference type="Proteomes" id="UP000828390">
    <property type="component" value="Unassembled WGS sequence"/>
</dbReference>
<keyword evidence="11" id="KW-1185">Reference proteome</keyword>
<evidence type="ECO:0000259" key="9">
    <source>
        <dbReference type="PROSITE" id="PS50888"/>
    </source>
</evidence>
<evidence type="ECO:0000313" key="10">
    <source>
        <dbReference type="EMBL" id="KAH3794126.1"/>
    </source>
</evidence>